<protein>
    <submittedName>
        <fullName evidence="1">Uncharacterized protein</fullName>
    </submittedName>
</protein>
<organism evidence="1 2">
    <name type="scientific">Dendrobium nobile</name>
    <name type="common">Orchid</name>
    <dbReference type="NCBI Taxonomy" id="94219"/>
    <lineage>
        <taxon>Eukaryota</taxon>
        <taxon>Viridiplantae</taxon>
        <taxon>Streptophyta</taxon>
        <taxon>Embryophyta</taxon>
        <taxon>Tracheophyta</taxon>
        <taxon>Spermatophyta</taxon>
        <taxon>Magnoliopsida</taxon>
        <taxon>Liliopsida</taxon>
        <taxon>Asparagales</taxon>
        <taxon>Orchidaceae</taxon>
        <taxon>Epidendroideae</taxon>
        <taxon>Malaxideae</taxon>
        <taxon>Dendrobiinae</taxon>
        <taxon>Dendrobium</taxon>
    </lineage>
</organism>
<reference evidence="1" key="1">
    <citation type="journal article" date="2022" name="Front. Genet.">
        <title>Chromosome-Scale Assembly of the Dendrobium nobile Genome Provides Insights Into the Molecular Mechanism of the Biosynthesis of the Medicinal Active Ingredient of Dendrobium.</title>
        <authorList>
            <person name="Xu Q."/>
            <person name="Niu S.-C."/>
            <person name="Li K.-L."/>
            <person name="Zheng P.-J."/>
            <person name="Zhang X.-J."/>
            <person name="Jia Y."/>
            <person name="Liu Y."/>
            <person name="Niu Y.-X."/>
            <person name="Yu L.-H."/>
            <person name="Chen D.-F."/>
            <person name="Zhang G.-Q."/>
        </authorList>
    </citation>
    <scope>NUCLEOTIDE SEQUENCE</scope>
    <source>
        <tissue evidence="1">Leaf</tissue>
    </source>
</reference>
<gene>
    <name evidence="1" type="ORF">KFK09_004916</name>
</gene>
<proteinExistence type="predicted"/>
<dbReference type="EMBL" id="JAGYWB010000005">
    <property type="protein sequence ID" value="KAI0522536.1"/>
    <property type="molecule type" value="Genomic_DNA"/>
</dbReference>
<evidence type="ECO:0000313" key="1">
    <source>
        <dbReference type="EMBL" id="KAI0522536.1"/>
    </source>
</evidence>
<dbReference type="AlphaFoldDB" id="A0A8T3BZU1"/>
<comment type="caution">
    <text evidence="1">The sequence shown here is derived from an EMBL/GenBank/DDBJ whole genome shotgun (WGS) entry which is preliminary data.</text>
</comment>
<keyword evidence="2" id="KW-1185">Reference proteome</keyword>
<dbReference type="Proteomes" id="UP000829196">
    <property type="component" value="Unassembled WGS sequence"/>
</dbReference>
<accession>A0A8T3BZU1</accession>
<evidence type="ECO:0000313" key="2">
    <source>
        <dbReference type="Proteomes" id="UP000829196"/>
    </source>
</evidence>
<dbReference type="OrthoDB" id="10623488at2759"/>
<name>A0A8T3BZU1_DENNO</name>
<sequence length="111" mass="12521">MALSVCQSDVIWSFSRPDFLEMHVVLKFMSLTRMIQIEQVSGNGSSIQSFMHIRLVDNEIHLVQPKALCELWDVFFGLLLRALADLLKKGSFNPCFALYGFVEGFAGSGFK</sequence>